<evidence type="ECO:0000313" key="4">
    <source>
        <dbReference type="Proteomes" id="UP001205998"/>
    </source>
</evidence>
<dbReference type="PANTHER" id="PTHR46760">
    <property type="entry name" value="TRANSCRIPTION TERMINATION FACTOR 1"/>
    <property type="match status" value="1"/>
</dbReference>
<feature type="compositionally biased region" description="Basic residues" evidence="1">
    <location>
        <begin position="55"/>
        <end position="66"/>
    </location>
</feature>
<proteinExistence type="predicted"/>
<dbReference type="Gene3D" id="1.10.10.60">
    <property type="entry name" value="Homeodomain-like"/>
    <property type="match status" value="2"/>
</dbReference>
<sequence length="419" mass="48397">MGKHKEKKRKSGDLLETVSASPPASEKLQKGRVRTNNDAESPVTDISKSLESFSKKPKKKKKKKHLSERDVGSDAEAHREHVKIKQEETFKQEAVNDIEIDEHFASTEEPTRKKKKRKRAKEVNEETESVAQSNENSGEPSPKKKKKKRHVSDENTAEEVNLISKGTQSSADVGKKKKHKSKDKKVRPVFTTQETFPKTSRQNMKENNPEIEMASESPLIDPNLLKQLKEFIPDIESKEQVNVSKMIKYDLPRFQEFKQQAEGIPRSCFYVYARGRRMFDEQNYQGEFSKAELKNLNKFHTLHGNNWKKISELTGRSALALQKRYTQIADKEGPWSEKEVQRLLRAVHDYIVSQIPGGANGRGSIRVMKETLYKRLPLQKIAMKVKTRSWTQCREKWMYEMDIDDAARVNWEDLTAQIG</sequence>
<dbReference type="SMART" id="SM00717">
    <property type="entry name" value="SANT"/>
    <property type="match status" value="2"/>
</dbReference>
<dbReference type="GO" id="GO:0003682">
    <property type="term" value="F:chromatin binding"/>
    <property type="evidence" value="ECO:0007669"/>
    <property type="project" value="TreeGrafter"/>
</dbReference>
<dbReference type="InterPro" id="IPR009057">
    <property type="entry name" value="Homeodomain-like_sf"/>
</dbReference>
<dbReference type="EMBL" id="MU563244">
    <property type="protein sequence ID" value="KAI5613063.1"/>
    <property type="molecule type" value="Genomic_DNA"/>
</dbReference>
<dbReference type="GO" id="GO:0005730">
    <property type="term" value="C:nucleolus"/>
    <property type="evidence" value="ECO:0007669"/>
    <property type="project" value="TreeGrafter"/>
</dbReference>
<feature type="compositionally biased region" description="Basic residues" evidence="1">
    <location>
        <begin position="1"/>
        <end position="10"/>
    </location>
</feature>
<evidence type="ECO:0000259" key="2">
    <source>
        <dbReference type="SMART" id="SM00717"/>
    </source>
</evidence>
<feature type="domain" description="Myb-like" evidence="2">
    <location>
        <begin position="284"/>
        <end position="331"/>
    </location>
</feature>
<feature type="compositionally biased region" description="Polar residues" evidence="1">
    <location>
        <begin position="129"/>
        <end position="139"/>
    </location>
</feature>
<feature type="domain" description="Myb-like" evidence="2">
    <location>
        <begin position="332"/>
        <end position="403"/>
    </location>
</feature>
<accession>A0AAD5FEI8</accession>
<dbReference type="GO" id="GO:0006363">
    <property type="term" value="P:termination of RNA polymerase I transcription"/>
    <property type="evidence" value="ECO:0007669"/>
    <property type="project" value="TreeGrafter"/>
</dbReference>
<protein>
    <submittedName>
        <fullName evidence="3">Transcription termination factor 1 isoform X2</fullName>
    </submittedName>
</protein>
<dbReference type="CDD" id="cd00167">
    <property type="entry name" value="SANT"/>
    <property type="match status" value="1"/>
</dbReference>
<reference evidence="3" key="1">
    <citation type="submission" date="2018-07" db="EMBL/GenBank/DDBJ databases">
        <title>Comparative genomics of catfishes provides insights into carnivory and benthic adaptation.</title>
        <authorList>
            <person name="Zhang Y."/>
            <person name="Wang D."/>
            <person name="Peng Z."/>
            <person name="Zheng S."/>
            <person name="Shao F."/>
            <person name="Tao W."/>
        </authorList>
    </citation>
    <scope>NUCLEOTIDE SEQUENCE</scope>
    <source>
        <strain evidence="3">Chongqing</strain>
    </source>
</reference>
<dbReference type="InterPro" id="IPR053078">
    <property type="entry name" value="TTF1-like"/>
</dbReference>
<dbReference type="Pfam" id="PF13921">
    <property type="entry name" value="Myb_DNA-bind_6"/>
    <property type="match status" value="1"/>
</dbReference>
<dbReference type="AlphaFoldDB" id="A0AAD5FEI8"/>
<feature type="compositionally biased region" description="Basic and acidic residues" evidence="1">
    <location>
        <begin position="101"/>
        <end position="111"/>
    </location>
</feature>
<feature type="compositionally biased region" description="Basic and acidic residues" evidence="1">
    <location>
        <begin position="67"/>
        <end position="91"/>
    </location>
</feature>
<dbReference type="InterPro" id="IPR001005">
    <property type="entry name" value="SANT/Myb"/>
</dbReference>
<dbReference type="Proteomes" id="UP001205998">
    <property type="component" value="Unassembled WGS sequence"/>
</dbReference>
<feature type="region of interest" description="Disordered" evidence="1">
    <location>
        <begin position="1"/>
        <end position="189"/>
    </location>
</feature>
<feature type="compositionally biased region" description="Basic residues" evidence="1">
    <location>
        <begin position="175"/>
        <end position="187"/>
    </location>
</feature>
<comment type="caution">
    <text evidence="3">The sequence shown here is derived from an EMBL/GenBank/DDBJ whole genome shotgun (WGS) entry which is preliminary data.</text>
</comment>
<dbReference type="PANTHER" id="PTHR46760:SF1">
    <property type="entry name" value="TRANSCRIPTION TERMINATION FACTOR 1"/>
    <property type="match status" value="1"/>
</dbReference>
<keyword evidence="4" id="KW-1185">Reference proteome</keyword>
<name>A0AAD5FEI8_SILAS</name>
<gene>
    <name evidence="3" type="ORF">C0J50_11423</name>
</gene>
<evidence type="ECO:0000313" key="3">
    <source>
        <dbReference type="EMBL" id="KAI5613063.1"/>
    </source>
</evidence>
<dbReference type="SUPFAM" id="SSF46689">
    <property type="entry name" value="Homeodomain-like"/>
    <property type="match status" value="1"/>
</dbReference>
<dbReference type="FunFam" id="1.10.10.60:FF:000480">
    <property type="entry name" value="Si:ch73-376l24.4"/>
    <property type="match status" value="1"/>
</dbReference>
<evidence type="ECO:0000256" key="1">
    <source>
        <dbReference type="SAM" id="MobiDB-lite"/>
    </source>
</evidence>
<organism evidence="3 4">
    <name type="scientific">Silurus asotus</name>
    <name type="common">Amur catfish</name>
    <name type="synonym">Parasilurus asotus</name>
    <dbReference type="NCBI Taxonomy" id="30991"/>
    <lineage>
        <taxon>Eukaryota</taxon>
        <taxon>Metazoa</taxon>
        <taxon>Chordata</taxon>
        <taxon>Craniata</taxon>
        <taxon>Vertebrata</taxon>
        <taxon>Euteleostomi</taxon>
        <taxon>Actinopterygii</taxon>
        <taxon>Neopterygii</taxon>
        <taxon>Teleostei</taxon>
        <taxon>Ostariophysi</taxon>
        <taxon>Siluriformes</taxon>
        <taxon>Siluridae</taxon>
        <taxon>Silurus</taxon>
    </lineage>
</organism>